<dbReference type="RefSeq" id="WP_173066530.1">
    <property type="nucleotide sequence ID" value="NZ_BAABGO010000066.1"/>
</dbReference>
<reference evidence="1 2" key="1">
    <citation type="submission" date="2020-03" db="EMBL/GenBank/DDBJ databases">
        <title>Whole genome shotgun sequence of Phytohabitans houttuyneae NBRC 108639.</title>
        <authorList>
            <person name="Komaki H."/>
            <person name="Tamura T."/>
        </authorList>
    </citation>
    <scope>NUCLEOTIDE SEQUENCE [LARGE SCALE GENOMIC DNA]</scope>
    <source>
        <strain evidence="1 2">NBRC 108639</strain>
    </source>
</reference>
<organism evidence="1 2">
    <name type="scientific">Phytohabitans houttuyneae</name>
    <dbReference type="NCBI Taxonomy" id="1076126"/>
    <lineage>
        <taxon>Bacteria</taxon>
        <taxon>Bacillati</taxon>
        <taxon>Actinomycetota</taxon>
        <taxon>Actinomycetes</taxon>
        <taxon>Micromonosporales</taxon>
        <taxon>Micromonosporaceae</taxon>
    </lineage>
</organism>
<dbReference type="AlphaFoldDB" id="A0A6V8KES8"/>
<protein>
    <submittedName>
        <fullName evidence="1">Uncharacterized protein</fullName>
    </submittedName>
</protein>
<proteinExistence type="predicted"/>
<dbReference type="EMBL" id="BLPF01000003">
    <property type="protein sequence ID" value="GFJ83723.1"/>
    <property type="molecule type" value="Genomic_DNA"/>
</dbReference>
<dbReference type="Proteomes" id="UP000482800">
    <property type="component" value="Unassembled WGS sequence"/>
</dbReference>
<dbReference type="Gene3D" id="1.10.1200.10">
    <property type="entry name" value="ACP-like"/>
    <property type="match status" value="1"/>
</dbReference>
<accession>A0A6V8KES8</accession>
<keyword evidence="2" id="KW-1185">Reference proteome</keyword>
<evidence type="ECO:0000313" key="2">
    <source>
        <dbReference type="Proteomes" id="UP000482800"/>
    </source>
</evidence>
<comment type="caution">
    <text evidence="1">The sequence shown here is derived from an EMBL/GenBank/DDBJ whole genome shotgun (WGS) entry which is preliminary data.</text>
</comment>
<dbReference type="SUPFAM" id="SSF47336">
    <property type="entry name" value="ACP-like"/>
    <property type="match status" value="1"/>
</dbReference>
<name>A0A6V8KES8_9ACTN</name>
<gene>
    <name evidence="1" type="ORF">Phou_079030</name>
</gene>
<sequence length="93" mass="9734">MSAEQPVASDAVEDEIARFVAEKTGTLPDPSQDLFATGLANSMFALELVVFLERSYAVTVAGADLQLPNFATVASMATLVGRLRAEEAADGDA</sequence>
<reference evidence="1 2" key="2">
    <citation type="submission" date="2020-03" db="EMBL/GenBank/DDBJ databases">
        <authorList>
            <person name="Ichikawa N."/>
            <person name="Kimura A."/>
            <person name="Kitahashi Y."/>
            <person name="Uohara A."/>
        </authorList>
    </citation>
    <scope>NUCLEOTIDE SEQUENCE [LARGE SCALE GENOMIC DNA]</scope>
    <source>
        <strain evidence="1 2">NBRC 108639</strain>
    </source>
</reference>
<dbReference type="InterPro" id="IPR036736">
    <property type="entry name" value="ACP-like_sf"/>
</dbReference>
<evidence type="ECO:0000313" key="1">
    <source>
        <dbReference type="EMBL" id="GFJ83723.1"/>
    </source>
</evidence>